<evidence type="ECO:0000256" key="3">
    <source>
        <dbReference type="ARBA" id="ARBA00017473"/>
    </source>
</evidence>
<dbReference type="InterPro" id="IPR004424">
    <property type="entry name" value="IspE"/>
</dbReference>
<evidence type="ECO:0000313" key="12">
    <source>
        <dbReference type="EMBL" id="MCF4141933.1"/>
    </source>
</evidence>
<reference evidence="12 13" key="1">
    <citation type="submission" date="2022-01" db="EMBL/GenBank/DDBJ databases">
        <title>Dethiosulfovibrio faecalis sp. nov., a novel proteolytic, non-sulfur-reducing bacterium isolated from a marine aquaculture solid waste bioreactor.</title>
        <authorList>
            <person name="Grabowski S."/>
            <person name="Apolinario E."/>
            <person name="Schneider N."/>
            <person name="Marshall C.W."/>
            <person name="Sowers K.R."/>
        </authorList>
    </citation>
    <scope>NUCLEOTIDE SEQUENCE [LARGE SCALE GENOMIC DNA]</scope>
    <source>
        <strain evidence="12 13">DSM 12537</strain>
    </source>
</reference>
<comment type="similarity">
    <text evidence="1 9">Belongs to the GHMP kinase family. IspE subfamily.</text>
</comment>
<feature type="domain" description="GHMP kinase N-terminal" evidence="10">
    <location>
        <begin position="66"/>
        <end position="123"/>
    </location>
</feature>
<evidence type="ECO:0000256" key="7">
    <source>
        <dbReference type="ARBA" id="ARBA00022840"/>
    </source>
</evidence>
<evidence type="ECO:0000256" key="9">
    <source>
        <dbReference type="HAMAP-Rule" id="MF_00061"/>
    </source>
</evidence>
<evidence type="ECO:0000259" key="11">
    <source>
        <dbReference type="Pfam" id="PF08544"/>
    </source>
</evidence>
<keyword evidence="13" id="KW-1185">Reference proteome</keyword>
<keyword evidence="5 9" id="KW-0547">Nucleotide-binding</keyword>
<comment type="catalytic activity">
    <reaction evidence="9">
        <text>4-CDP-2-C-methyl-D-erythritol + ATP = 4-CDP-2-C-methyl-D-erythritol 2-phosphate + ADP + H(+)</text>
        <dbReference type="Rhea" id="RHEA:18437"/>
        <dbReference type="ChEBI" id="CHEBI:15378"/>
        <dbReference type="ChEBI" id="CHEBI:30616"/>
        <dbReference type="ChEBI" id="CHEBI:57823"/>
        <dbReference type="ChEBI" id="CHEBI:57919"/>
        <dbReference type="ChEBI" id="CHEBI:456216"/>
        <dbReference type="EC" id="2.7.1.148"/>
    </reaction>
</comment>
<feature type="domain" description="GHMP kinase C-terminal" evidence="11">
    <location>
        <begin position="221"/>
        <end position="260"/>
    </location>
</feature>
<evidence type="ECO:0000259" key="10">
    <source>
        <dbReference type="Pfam" id="PF00288"/>
    </source>
</evidence>
<dbReference type="EMBL" id="JAKGUD010000003">
    <property type="protein sequence ID" value="MCF4141933.1"/>
    <property type="molecule type" value="Genomic_DNA"/>
</dbReference>
<dbReference type="SUPFAM" id="SSF55060">
    <property type="entry name" value="GHMP Kinase, C-terminal domain"/>
    <property type="match status" value="1"/>
</dbReference>
<comment type="caution">
    <text evidence="9">Lacks conserved residue(s) required for the propagation of feature annotation.</text>
</comment>
<evidence type="ECO:0000256" key="4">
    <source>
        <dbReference type="ARBA" id="ARBA00022679"/>
    </source>
</evidence>
<evidence type="ECO:0000313" key="13">
    <source>
        <dbReference type="Proteomes" id="UP001200430"/>
    </source>
</evidence>
<sequence>MEILVPSDGKINLSLRIVGRRENGYHDLVSVFMRMPSLESLSIVPLKKQDVDDVVEVRNIPIDGVNLVKRVIDLLRGGGVSVPSLSVSINKEIPPGTGLGCGSGNGVAVYKWIESCRENVPHPDVLASVGADLPFFAQDVSLALVEGVGEDVSFLPPLELDCALLIPIWRSATLEAYGALDRCFSGVWPKGPEEARQEALSIVEGLSKGSKIGLLPNDFMKPLMASYPEYRSIFDSIEISGALAWGLSGSGSAVFALYRKGSLVKGRLGHLYGLECVEKIILVE</sequence>
<feature type="active site" evidence="9">
    <location>
        <position position="132"/>
    </location>
</feature>
<proteinExistence type="inferred from homology"/>
<feature type="active site" evidence="9">
    <location>
        <position position="10"/>
    </location>
</feature>
<dbReference type="SUPFAM" id="SSF54211">
    <property type="entry name" value="Ribosomal protein S5 domain 2-like"/>
    <property type="match status" value="1"/>
</dbReference>
<dbReference type="InterPro" id="IPR006204">
    <property type="entry name" value="GHMP_kinase_N_dom"/>
</dbReference>
<dbReference type="PANTHER" id="PTHR43527">
    <property type="entry name" value="4-DIPHOSPHOCYTIDYL-2-C-METHYL-D-ERYTHRITOL KINASE, CHLOROPLASTIC"/>
    <property type="match status" value="1"/>
</dbReference>
<organism evidence="12 13">
    <name type="scientific">Dethiosulfovibrio marinus</name>
    <dbReference type="NCBI Taxonomy" id="133532"/>
    <lineage>
        <taxon>Bacteria</taxon>
        <taxon>Thermotogati</taxon>
        <taxon>Synergistota</taxon>
        <taxon>Synergistia</taxon>
        <taxon>Synergistales</taxon>
        <taxon>Dethiosulfovibrionaceae</taxon>
        <taxon>Dethiosulfovibrio</taxon>
    </lineage>
</organism>
<dbReference type="Proteomes" id="UP001200430">
    <property type="component" value="Unassembled WGS sequence"/>
</dbReference>
<keyword evidence="6 9" id="KW-0418">Kinase</keyword>
<keyword evidence="7 9" id="KW-0067">ATP-binding</keyword>
<dbReference type="Pfam" id="PF08544">
    <property type="entry name" value="GHMP_kinases_C"/>
    <property type="match status" value="1"/>
</dbReference>
<dbReference type="InterPro" id="IPR020568">
    <property type="entry name" value="Ribosomal_Su5_D2-typ_SF"/>
</dbReference>
<dbReference type="InterPro" id="IPR013750">
    <property type="entry name" value="GHMP_kinase_C_dom"/>
</dbReference>
<dbReference type="EC" id="2.7.1.148" evidence="2 9"/>
<dbReference type="RefSeq" id="WP_236098695.1">
    <property type="nucleotide sequence ID" value="NZ_JAKGUD010000003.1"/>
</dbReference>
<dbReference type="InterPro" id="IPR014721">
    <property type="entry name" value="Ribsml_uS5_D2-typ_fold_subgr"/>
</dbReference>
<dbReference type="HAMAP" id="MF_00061">
    <property type="entry name" value="IspE"/>
    <property type="match status" value="1"/>
</dbReference>
<evidence type="ECO:0000256" key="8">
    <source>
        <dbReference type="ARBA" id="ARBA00032554"/>
    </source>
</evidence>
<evidence type="ECO:0000256" key="5">
    <source>
        <dbReference type="ARBA" id="ARBA00022741"/>
    </source>
</evidence>
<keyword evidence="9" id="KW-0414">Isoprene biosynthesis</keyword>
<comment type="caution">
    <text evidence="12">The sequence shown here is derived from an EMBL/GenBank/DDBJ whole genome shotgun (WGS) entry which is preliminary data.</text>
</comment>
<keyword evidence="4 9" id="KW-0808">Transferase</keyword>
<dbReference type="Gene3D" id="3.30.230.10">
    <property type="match status" value="1"/>
</dbReference>
<dbReference type="GO" id="GO:0016301">
    <property type="term" value="F:kinase activity"/>
    <property type="evidence" value="ECO:0007669"/>
    <property type="project" value="UniProtKB-KW"/>
</dbReference>
<comment type="function">
    <text evidence="9">Catalyzes the phosphorylation of the position 2 hydroxy group of 4-diphosphocytidyl-2C-methyl-D-erythritol.</text>
</comment>
<dbReference type="PANTHER" id="PTHR43527:SF2">
    <property type="entry name" value="4-DIPHOSPHOCYTIDYL-2-C-METHYL-D-ERYTHRITOL KINASE, CHLOROPLASTIC"/>
    <property type="match status" value="1"/>
</dbReference>
<gene>
    <name evidence="9" type="primary">ispE</name>
    <name evidence="12" type="ORF">L2W38_03770</name>
</gene>
<dbReference type="Gene3D" id="3.30.70.890">
    <property type="entry name" value="GHMP kinase, C-terminal domain"/>
    <property type="match status" value="1"/>
</dbReference>
<evidence type="ECO:0000256" key="6">
    <source>
        <dbReference type="ARBA" id="ARBA00022777"/>
    </source>
</evidence>
<name>A0ABS9EQ35_9BACT</name>
<dbReference type="Pfam" id="PF00288">
    <property type="entry name" value="GHMP_kinases_N"/>
    <property type="match status" value="1"/>
</dbReference>
<protein>
    <recommendedName>
        <fullName evidence="3 9">4-diphosphocytidyl-2-C-methyl-D-erythritol kinase</fullName>
        <shortName evidence="9">CMK</shortName>
        <ecNumber evidence="2 9">2.7.1.148</ecNumber>
    </recommendedName>
    <alternativeName>
        <fullName evidence="8 9">4-(cytidine-5'-diphospho)-2-C-methyl-D-erythritol kinase</fullName>
    </alternativeName>
</protein>
<evidence type="ECO:0000256" key="1">
    <source>
        <dbReference type="ARBA" id="ARBA00009684"/>
    </source>
</evidence>
<accession>A0ABS9EQ35</accession>
<comment type="pathway">
    <text evidence="9">Isoprenoid biosynthesis; isopentenyl diphosphate biosynthesis via DXP pathway; isopentenyl diphosphate from 1-deoxy-D-xylulose 5-phosphate: step 3/6.</text>
</comment>
<evidence type="ECO:0000256" key="2">
    <source>
        <dbReference type="ARBA" id="ARBA00012052"/>
    </source>
</evidence>
<dbReference type="InterPro" id="IPR036554">
    <property type="entry name" value="GHMP_kinase_C_sf"/>
</dbReference>